<keyword evidence="2" id="KW-0482">Metalloprotease</keyword>
<dbReference type="GO" id="GO:0008237">
    <property type="term" value="F:metallopeptidase activity"/>
    <property type="evidence" value="ECO:0007669"/>
    <property type="project" value="UniProtKB-KW"/>
</dbReference>
<gene>
    <name evidence="2" type="ORF">ACFQQL_14170</name>
</gene>
<accession>A0ABW2QF53</accession>
<organism evidence="2 3">
    <name type="scientific">Georgenia alba</name>
    <dbReference type="NCBI Taxonomy" id="2233858"/>
    <lineage>
        <taxon>Bacteria</taxon>
        <taxon>Bacillati</taxon>
        <taxon>Actinomycetota</taxon>
        <taxon>Actinomycetes</taxon>
        <taxon>Micrococcales</taxon>
        <taxon>Bogoriellaceae</taxon>
        <taxon>Georgenia</taxon>
    </lineage>
</organism>
<keyword evidence="3" id="KW-1185">Reference proteome</keyword>
<dbReference type="SUPFAM" id="SSF55486">
    <property type="entry name" value="Metalloproteases ('zincins'), catalytic domain"/>
    <property type="match status" value="1"/>
</dbReference>
<evidence type="ECO:0000256" key="1">
    <source>
        <dbReference type="SAM" id="MobiDB-lite"/>
    </source>
</evidence>
<protein>
    <submittedName>
        <fullName evidence="2">Zinc-dependent metalloprotease</fullName>
    </submittedName>
</protein>
<evidence type="ECO:0000313" key="2">
    <source>
        <dbReference type="EMBL" id="MFC7406260.1"/>
    </source>
</evidence>
<keyword evidence="2" id="KW-0378">Hydrolase</keyword>
<name>A0ABW2QF53_9MICO</name>
<feature type="compositionally biased region" description="Acidic residues" evidence="1">
    <location>
        <begin position="457"/>
        <end position="471"/>
    </location>
</feature>
<feature type="region of interest" description="Disordered" evidence="1">
    <location>
        <begin position="452"/>
        <end position="490"/>
    </location>
</feature>
<dbReference type="Proteomes" id="UP001596455">
    <property type="component" value="Unassembled WGS sequence"/>
</dbReference>
<dbReference type="NCBIfam" id="TIGR03624">
    <property type="entry name" value="putative hydrolase"/>
    <property type="match status" value="1"/>
</dbReference>
<dbReference type="EMBL" id="JBHTCQ010000003">
    <property type="protein sequence ID" value="MFC7406260.1"/>
    <property type="molecule type" value="Genomic_DNA"/>
</dbReference>
<dbReference type="InterPro" id="IPR018766">
    <property type="entry name" value="Zinicin_2"/>
</dbReference>
<sequence>MSTDPIRSEGEEPDGWEELLRSMLGGPAAEEAIRALRASGVDPAAMSQAAGLPTDRNQLMLMISQMQQMLASGGGDPVNWRVAHDLARQTAHAGGDPTVTASEAQQVRQAMAVADLWLDTATELGPAGGAQEAWSRADWVERTMPTWKRLSEPVAASVAAALADVVRSQAEHLPPEAQAMTADAGPVQGMLKQLGSAVFGMQVGQAVGTLAREAFGPTETGLPLVEDRAAALVPANVAEFGDGLDVPTDEVRMFLAVREVAHARLFAQVPWLRAHLLGIVEAYAREITIDVEAMEEAVRGIDPTNPEQLREALSGGVFALEQSPAQQAALVRLETALALVEGWVQEVTGKAVAPHLPHAVALQEMLRRRRAAGGPAEQTFATLVGLELRPRRLREAAALWSALDAERGQAERDALWSHPDLMPAPEELDDPSGFVAGRKAARAAEEDVDAALAAILDGDDAPGDDAPDDGSDGPGGVPGEDTQDEDPRRD</sequence>
<dbReference type="Gene3D" id="1.20.150.30">
    <property type="entry name" value="Zincin-like metallopeptidase, N-terminal domain"/>
    <property type="match status" value="1"/>
</dbReference>
<dbReference type="InterPro" id="IPR042271">
    <property type="entry name" value="Zinicin_2_N"/>
</dbReference>
<keyword evidence="2" id="KW-0645">Protease</keyword>
<reference evidence="3" key="1">
    <citation type="journal article" date="2019" name="Int. J. Syst. Evol. Microbiol.">
        <title>The Global Catalogue of Microorganisms (GCM) 10K type strain sequencing project: providing services to taxonomists for standard genome sequencing and annotation.</title>
        <authorList>
            <consortium name="The Broad Institute Genomics Platform"/>
            <consortium name="The Broad Institute Genome Sequencing Center for Infectious Disease"/>
            <person name="Wu L."/>
            <person name="Ma J."/>
        </authorList>
    </citation>
    <scope>NUCLEOTIDE SEQUENCE [LARGE SCALE GENOMIC DNA]</scope>
    <source>
        <strain evidence="3">JCM 1490</strain>
    </source>
</reference>
<dbReference type="RefSeq" id="WP_382395505.1">
    <property type="nucleotide sequence ID" value="NZ_JBHTCQ010000003.1"/>
</dbReference>
<dbReference type="PANTHER" id="PTHR39420:SF2">
    <property type="entry name" value="HYDROLASE"/>
    <property type="match status" value="1"/>
</dbReference>
<dbReference type="Pfam" id="PF10103">
    <property type="entry name" value="Zincin_2"/>
    <property type="match status" value="1"/>
</dbReference>
<dbReference type="PANTHER" id="PTHR39420">
    <property type="match status" value="1"/>
</dbReference>
<evidence type="ECO:0000313" key="3">
    <source>
        <dbReference type="Proteomes" id="UP001596455"/>
    </source>
</evidence>
<comment type="caution">
    <text evidence="2">The sequence shown here is derived from an EMBL/GenBank/DDBJ whole genome shotgun (WGS) entry which is preliminary data.</text>
</comment>
<proteinExistence type="predicted"/>